<comment type="caution">
    <text evidence="2">The sequence shown here is derived from an EMBL/GenBank/DDBJ whole genome shotgun (WGS) entry which is preliminary data.</text>
</comment>
<reference evidence="2" key="1">
    <citation type="journal article" date="2021" name="Nat. Commun.">
        <title>Genetic determinants of endophytism in the Arabidopsis root mycobiome.</title>
        <authorList>
            <person name="Mesny F."/>
            <person name="Miyauchi S."/>
            <person name="Thiergart T."/>
            <person name="Pickel B."/>
            <person name="Atanasova L."/>
            <person name="Karlsson M."/>
            <person name="Huettel B."/>
            <person name="Barry K.W."/>
            <person name="Haridas S."/>
            <person name="Chen C."/>
            <person name="Bauer D."/>
            <person name="Andreopoulos W."/>
            <person name="Pangilinan J."/>
            <person name="LaButti K."/>
            <person name="Riley R."/>
            <person name="Lipzen A."/>
            <person name="Clum A."/>
            <person name="Drula E."/>
            <person name="Henrissat B."/>
            <person name="Kohler A."/>
            <person name="Grigoriev I.V."/>
            <person name="Martin F.M."/>
            <person name="Hacquard S."/>
        </authorList>
    </citation>
    <scope>NUCLEOTIDE SEQUENCE</scope>
    <source>
        <strain evidence="2">MPI-CAGE-AT-0147</strain>
    </source>
</reference>
<evidence type="ECO:0000259" key="1">
    <source>
        <dbReference type="PROSITE" id="PS50181"/>
    </source>
</evidence>
<dbReference type="Proteomes" id="UP000738349">
    <property type="component" value="Unassembled WGS sequence"/>
</dbReference>
<evidence type="ECO:0000313" key="2">
    <source>
        <dbReference type="EMBL" id="KAH7140682.1"/>
    </source>
</evidence>
<dbReference type="AlphaFoldDB" id="A0A9P9EP67"/>
<sequence>MSSPSIARKFIPELTCPREFGLGGMIRDLSPAKPSTISRAPLSSLGQLDLLPTELLLITLGLLDFRSLSRISRVSLRGKEIVEALPAYKDMMEHAPEALTALGKTRLLQHHSALLLHQTLKSDKCISCFMFGGFLFLPTSERLCADCLYENIALRMTTPTIAKQCFGLTGKQLQRIPIMYSIPGTYNMWLEISRKRVYRLVSVKQAKQLAIEIHGSAENVASLMPSAPTAKMTERQFAIFKQFHEASLEPPDCDLSRLPRDEDVIVDDYCAMASIRFPFLTSTGADNGRVCRGCLFATERHARRRMPEMVMPEIVPPDVESSRAYIGLMLRLHSEEGFFQHIQTCCGVKYALRGE</sequence>
<organism evidence="2 3">
    <name type="scientific">Dactylonectria macrodidyma</name>
    <dbReference type="NCBI Taxonomy" id="307937"/>
    <lineage>
        <taxon>Eukaryota</taxon>
        <taxon>Fungi</taxon>
        <taxon>Dikarya</taxon>
        <taxon>Ascomycota</taxon>
        <taxon>Pezizomycotina</taxon>
        <taxon>Sordariomycetes</taxon>
        <taxon>Hypocreomycetidae</taxon>
        <taxon>Hypocreales</taxon>
        <taxon>Nectriaceae</taxon>
        <taxon>Dactylonectria</taxon>
    </lineage>
</organism>
<dbReference type="EMBL" id="JAGMUV010000011">
    <property type="protein sequence ID" value="KAH7140682.1"/>
    <property type="molecule type" value="Genomic_DNA"/>
</dbReference>
<gene>
    <name evidence="2" type="ORF">EDB81DRAFT_798541</name>
</gene>
<feature type="domain" description="F-box" evidence="1">
    <location>
        <begin position="45"/>
        <end position="91"/>
    </location>
</feature>
<accession>A0A9P9EP67</accession>
<protein>
    <recommendedName>
        <fullName evidence="1">F-box domain-containing protein</fullName>
    </recommendedName>
</protein>
<evidence type="ECO:0000313" key="3">
    <source>
        <dbReference type="Proteomes" id="UP000738349"/>
    </source>
</evidence>
<proteinExistence type="predicted"/>
<dbReference type="InterPro" id="IPR001810">
    <property type="entry name" value="F-box_dom"/>
</dbReference>
<dbReference type="OrthoDB" id="2687876at2759"/>
<name>A0A9P9EP67_9HYPO</name>
<dbReference type="PROSITE" id="PS50181">
    <property type="entry name" value="FBOX"/>
    <property type="match status" value="1"/>
</dbReference>
<keyword evidence="3" id="KW-1185">Reference proteome</keyword>